<proteinExistence type="inferred from homology"/>
<feature type="domain" description="Alpha-D-phosphohexomutase alpha/beta/alpha" evidence="9">
    <location>
        <begin position="3"/>
        <end position="130"/>
    </location>
</feature>
<dbReference type="InterPro" id="IPR005841">
    <property type="entry name" value="Alpha-D-phosphohexomutase_SF"/>
</dbReference>
<dbReference type="GO" id="GO:0005975">
    <property type="term" value="P:carbohydrate metabolic process"/>
    <property type="evidence" value="ECO:0007669"/>
    <property type="project" value="InterPro"/>
</dbReference>
<evidence type="ECO:0000256" key="1">
    <source>
        <dbReference type="ARBA" id="ARBA00001946"/>
    </source>
</evidence>
<keyword evidence="4 7" id="KW-0479">Metal-binding</keyword>
<dbReference type="EMBL" id="QMQY01000020">
    <property type="protein sequence ID" value="RLE51130.1"/>
    <property type="molecule type" value="Genomic_DNA"/>
</dbReference>
<evidence type="ECO:0000256" key="4">
    <source>
        <dbReference type="ARBA" id="ARBA00022723"/>
    </source>
</evidence>
<accession>A0A497EWL5</accession>
<dbReference type="Pfam" id="PF00408">
    <property type="entry name" value="PGM_PMM_IV"/>
    <property type="match status" value="1"/>
</dbReference>
<dbReference type="InterPro" id="IPR016066">
    <property type="entry name" value="A-D-PHexomutase_CS"/>
</dbReference>
<dbReference type="NCBIfam" id="TIGR03990">
    <property type="entry name" value="Arch_GlmM"/>
    <property type="match status" value="1"/>
</dbReference>
<dbReference type="Pfam" id="PF02880">
    <property type="entry name" value="PGM_PMM_III"/>
    <property type="match status" value="1"/>
</dbReference>
<evidence type="ECO:0000259" key="9">
    <source>
        <dbReference type="Pfam" id="PF02878"/>
    </source>
</evidence>
<evidence type="ECO:0000259" key="10">
    <source>
        <dbReference type="Pfam" id="PF02879"/>
    </source>
</evidence>
<dbReference type="PRINTS" id="PR00509">
    <property type="entry name" value="PGMPMM"/>
</dbReference>
<feature type="domain" description="Alpha-D-phosphohexomutase alpha/beta/alpha" evidence="10">
    <location>
        <begin position="151"/>
        <end position="252"/>
    </location>
</feature>
<dbReference type="Pfam" id="PF02878">
    <property type="entry name" value="PGM_PMM_I"/>
    <property type="match status" value="1"/>
</dbReference>
<dbReference type="FunFam" id="3.40.120.10:FF:000001">
    <property type="entry name" value="Phosphoglucosamine mutase"/>
    <property type="match status" value="1"/>
</dbReference>
<evidence type="ECO:0000256" key="7">
    <source>
        <dbReference type="RuleBase" id="RU004326"/>
    </source>
</evidence>
<evidence type="ECO:0000313" key="13">
    <source>
        <dbReference type="Proteomes" id="UP000281962"/>
    </source>
</evidence>
<dbReference type="Gene3D" id="3.30.310.50">
    <property type="entry name" value="Alpha-D-phosphohexomutase, C-terminal domain"/>
    <property type="match status" value="1"/>
</dbReference>
<dbReference type="EC" id="5.4.2.10" evidence="12"/>
<feature type="domain" description="Alpha-D-phosphohexomutase alpha/beta/alpha" evidence="11">
    <location>
        <begin position="256"/>
        <end position="366"/>
    </location>
</feature>
<feature type="domain" description="Alpha-D-phosphohexomutase C-terminal" evidence="8">
    <location>
        <begin position="396"/>
        <end position="443"/>
    </location>
</feature>
<dbReference type="InterPro" id="IPR005845">
    <property type="entry name" value="A-D-PHexomutase_a/b/a-II"/>
</dbReference>
<dbReference type="Pfam" id="PF02879">
    <property type="entry name" value="PGM_PMM_II"/>
    <property type="match status" value="1"/>
</dbReference>
<dbReference type="PANTHER" id="PTHR43771:SF1">
    <property type="entry name" value="PHOSPHOMANNOMUTASE"/>
    <property type="match status" value="1"/>
</dbReference>
<dbReference type="PROSITE" id="PS00710">
    <property type="entry name" value="PGM_PMM"/>
    <property type="match status" value="1"/>
</dbReference>
<evidence type="ECO:0000256" key="3">
    <source>
        <dbReference type="ARBA" id="ARBA00022553"/>
    </source>
</evidence>
<dbReference type="InterPro" id="IPR036900">
    <property type="entry name" value="A-D-PHexomutase_C_sf"/>
</dbReference>
<dbReference type="InterPro" id="IPR005843">
    <property type="entry name" value="A-D-PHexomutase_C"/>
</dbReference>
<evidence type="ECO:0000259" key="11">
    <source>
        <dbReference type="Pfam" id="PF02880"/>
    </source>
</evidence>
<evidence type="ECO:0000313" key="12">
    <source>
        <dbReference type="EMBL" id="RLE51130.1"/>
    </source>
</evidence>
<organism evidence="12 13">
    <name type="scientific">Thermoproteota archaeon</name>
    <dbReference type="NCBI Taxonomy" id="2056631"/>
    <lineage>
        <taxon>Archaea</taxon>
        <taxon>Thermoproteota</taxon>
    </lineage>
</organism>
<dbReference type="InterPro" id="IPR005844">
    <property type="entry name" value="A-D-PHexomutase_a/b/a-I"/>
</dbReference>
<dbReference type="Gene3D" id="3.40.120.10">
    <property type="entry name" value="Alpha-D-Glucose-1,6-Bisphosphate, subunit A, domain 3"/>
    <property type="match status" value="3"/>
</dbReference>
<evidence type="ECO:0000256" key="2">
    <source>
        <dbReference type="ARBA" id="ARBA00010231"/>
    </source>
</evidence>
<dbReference type="SUPFAM" id="SSF53738">
    <property type="entry name" value="Phosphoglucomutase, first 3 domains"/>
    <property type="match status" value="3"/>
</dbReference>
<dbReference type="Proteomes" id="UP000281962">
    <property type="component" value="Unassembled WGS sequence"/>
</dbReference>
<dbReference type="GO" id="GO:0008966">
    <property type="term" value="F:phosphoglucosamine mutase activity"/>
    <property type="evidence" value="ECO:0007669"/>
    <property type="project" value="UniProtKB-EC"/>
</dbReference>
<dbReference type="CDD" id="cd03087">
    <property type="entry name" value="PGM_like1"/>
    <property type="match status" value="1"/>
</dbReference>
<comment type="similarity">
    <text evidence="2 7">Belongs to the phosphohexose mutase family.</text>
</comment>
<name>A0A497EWL5_9CREN</name>
<protein>
    <submittedName>
        <fullName evidence="12">Phosphoglucosamine mutase</fullName>
        <ecNumber evidence="12">5.4.2.10</ecNumber>
    </submittedName>
</protein>
<comment type="caution">
    <text evidence="12">The sequence shown here is derived from an EMBL/GenBank/DDBJ whole genome shotgun (WGS) entry which is preliminary data.</text>
</comment>
<evidence type="ECO:0000256" key="6">
    <source>
        <dbReference type="ARBA" id="ARBA00023235"/>
    </source>
</evidence>
<dbReference type="SUPFAM" id="SSF55957">
    <property type="entry name" value="Phosphoglucomutase, C-terminal domain"/>
    <property type="match status" value="1"/>
</dbReference>
<gene>
    <name evidence="12" type="primary">glmM</name>
    <name evidence="12" type="ORF">DRJ21_00800</name>
</gene>
<sequence>MGKLFGTNGIRGKFGEELTVDFVVKVALAIGTYFNGGSILVGYDGRLSSPAIKEAVVSGLLASGCNVIEAGMLPTPTLQFGVKHLKCDGGVMITASHNPPEFNGIKVMGPDGVEISREEELKIEDIYFSGQIKRAAWNELGKIDYASNIIDDYVKAVVSHVNVKHISAQGFKVVADPGNGVTALTAPKVLEMLNCEVILINDVIDGRFPGRGPEPIPKVLGGISKIVREVNADLGVSYDGDGDRAIFTDEKGVIHWGDKSGAVIEKYVLEKLGGGLIVTPVSSSKMIEDVAIAHNGKVIWTKVGSVVVSHKLKEVNGILGIEENGGVFYPPHQPVRDGAMTTALILNVMAEKGEKLSELIDELPKYYNWKDKVPCPNNLKKPVIDEVLSLAMREEKMKIDTIDGVKIWIDENTWVLIRASGTEPIIRVYAEAKSEDEAIKIVENYKRKVREIIGKLGGRG</sequence>
<keyword evidence="5 7" id="KW-0460">Magnesium</keyword>
<evidence type="ECO:0000256" key="5">
    <source>
        <dbReference type="ARBA" id="ARBA00022842"/>
    </source>
</evidence>
<dbReference type="InterPro" id="IPR016055">
    <property type="entry name" value="A-D-PHexomutase_a/b/a-I/II/III"/>
</dbReference>
<reference evidence="12 13" key="1">
    <citation type="submission" date="2018-06" db="EMBL/GenBank/DDBJ databases">
        <title>Extensive metabolic versatility and redundancy in microbially diverse, dynamic hydrothermal sediments.</title>
        <authorList>
            <person name="Dombrowski N."/>
            <person name="Teske A."/>
            <person name="Baker B.J."/>
        </authorList>
    </citation>
    <scope>NUCLEOTIDE SEQUENCE [LARGE SCALE GENOMIC DNA]</scope>
    <source>
        <strain evidence="12">B30_G17</strain>
    </source>
</reference>
<evidence type="ECO:0000259" key="8">
    <source>
        <dbReference type="Pfam" id="PF00408"/>
    </source>
</evidence>
<dbReference type="InterPro" id="IPR024086">
    <property type="entry name" value="GlmM_arc-type"/>
</dbReference>
<keyword evidence="6 12" id="KW-0413">Isomerase</keyword>
<dbReference type="AlphaFoldDB" id="A0A497EWL5"/>
<dbReference type="InterPro" id="IPR005846">
    <property type="entry name" value="A-D-PHexomutase_a/b/a-III"/>
</dbReference>
<comment type="cofactor">
    <cofactor evidence="1">
        <name>Mg(2+)</name>
        <dbReference type="ChEBI" id="CHEBI:18420"/>
    </cofactor>
</comment>
<keyword evidence="3" id="KW-0597">Phosphoprotein</keyword>
<dbReference type="GO" id="GO:0000287">
    <property type="term" value="F:magnesium ion binding"/>
    <property type="evidence" value="ECO:0007669"/>
    <property type="project" value="InterPro"/>
</dbReference>
<dbReference type="PANTHER" id="PTHR43771">
    <property type="entry name" value="PHOSPHOMANNOMUTASE"/>
    <property type="match status" value="1"/>
</dbReference>